<evidence type="ECO:0000313" key="3">
    <source>
        <dbReference type="EMBL" id="NNV57115.1"/>
    </source>
</evidence>
<feature type="chain" id="PRO_5035158480" evidence="1">
    <location>
        <begin position="22"/>
        <end position="598"/>
    </location>
</feature>
<dbReference type="Proteomes" id="UP000598971">
    <property type="component" value="Unassembled WGS sequence"/>
</dbReference>
<dbReference type="RefSeq" id="WP_171609059.1">
    <property type="nucleotide sequence ID" value="NZ_WHPF01000012.1"/>
</dbReference>
<dbReference type="InterPro" id="IPR013783">
    <property type="entry name" value="Ig-like_fold"/>
</dbReference>
<gene>
    <name evidence="3" type="ORF">GD597_16700</name>
</gene>
<dbReference type="InterPro" id="IPR026444">
    <property type="entry name" value="Secre_tail"/>
</dbReference>
<protein>
    <submittedName>
        <fullName evidence="3">T9SS type A sorting domain-containing protein</fullName>
    </submittedName>
</protein>
<evidence type="ECO:0000259" key="2">
    <source>
        <dbReference type="Pfam" id="PF18962"/>
    </source>
</evidence>
<feature type="domain" description="Secretion system C-terminal sorting" evidence="2">
    <location>
        <begin position="527"/>
        <end position="596"/>
    </location>
</feature>
<dbReference type="Pfam" id="PF17164">
    <property type="entry name" value="DUF5122"/>
    <property type="match status" value="7"/>
</dbReference>
<organism evidence="3 4">
    <name type="scientific">Limnovirga soli</name>
    <dbReference type="NCBI Taxonomy" id="2656915"/>
    <lineage>
        <taxon>Bacteria</taxon>
        <taxon>Pseudomonadati</taxon>
        <taxon>Bacteroidota</taxon>
        <taxon>Chitinophagia</taxon>
        <taxon>Chitinophagales</taxon>
        <taxon>Chitinophagaceae</taxon>
        <taxon>Limnovirga</taxon>
    </lineage>
</organism>
<dbReference type="NCBIfam" id="TIGR04183">
    <property type="entry name" value="Por_Secre_tail"/>
    <property type="match status" value="1"/>
</dbReference>
<dbReference type="EMBL" id="WHPF01000012">
    <property type="protein sequence ID" value="NNV57115.1"/>
    <property type="molecule type" value="Genomic_DNA"/>
</dbReference>
<keyword evidence="1" id="KW-0732">Signal</keyword>
<dbReference type="Gene3D" id="2.80.10.50">
    <property type="match status" value="2"/>
</dbReference>
<reference evidence="3" key="1">
    <citation type="submission" date="2019-10" db="EMBL/GenBank/DDBJ databases">
        <title>Draft genome sequence of Panacibacter sp. KCS-6.</title>
        <authorList>
            <person name="Yim K.J."/>
        </authorList>
    </citation>
    <scope>NUCLEOTIDE SEQUENCE</scope>
    <source>
        <strain evidence="3">KCS-6</strain>
    </source>
</reference>
<accession>A0A8J8FGC2</accession>
<sequence length="598" mass="64864">MKAIKLLVAYLLIIAITPLNAQPGTLDNSFGFEGKILDNSIWATCRVVKTQPDGKILTGGYTDTISQQNLGGLFIGRYNSDGSIDENFGINGKVIIRKIEGALPIYVQAIEILKDNKILACGRFVTKPPYGGVGLLRLFPDGKIDSAFGVNGFVTTRLSKWNDIIGGMVVQADGKILVTGNKQSSFSQPGADFMLRYMPDGNLDQNFGVNGVIYTTYNSNVTPGAVILQSDGKIITGDIYGASILQLQLTRYNIDGTLDESFGNSGIARLLPVTGNFSSLNDLTIQDDGKIIAAGQYGIGSMLVARFQIDGQPDLNFGNLKGYAYLYTPGTIAEAKNVFITKTNKIILTGSYFNEKDKIAVVRFNENGLIDSLFGENGIAPGNINNLMGADVTSGEGALQNDGKILVSGSFLQNDDDTYNVGLFRYNGDDPERNKYVRIKHWLHHHGISWEDKPNNLINYYSIQSSTNGNAFTEVERIYSNHNGGIQTYSAANNATANYRVAAVSNTGNITYSNTLTLVNNTPNIQLYPNPAKNNLQIQGLPAGTTKLTVTDISGNTRIIATANSTVYSINIAQLTSGNYLLHIKTANEVITKQFIKE</sequence>
<dbReference type="InterPro" id="IPR013431">
    <property type="entry name" value="Delta_60_rpt"/>
</dbReference>
<feature type="signal peptide" evidence="1">
    <location>
        <begin position="1"/>
        <end position="21"/>
    </location>
</feature>
<comment type="caution">
    <text evidence="3">The sequence shown here is derived from an EMBL/GenBank/DDBJ whole genome shotgun (WGS) entry which is preliminary data.</text>
</comment>
<dbReference type="NCBIfam" id="TIGR02608">
    <property type="entry name" value="delta_60_rpt"/>
    <property type="match status" value="7"/>
</dbReference>
<dbReference type="Pfam" id="PF18962">
    <property type="entry name" value="Por_Secre_tail"/>
    <property type="match status" value="1"/>
</dbReference>
<dbReference type="SUPFAM" id="SSF101908">
    <property type="entry name" value="Putative isomerase YbhE"/>
    <property type="match status" value="1"/>
</dbReference>
<keyword evidence="4" id="KW-1185">Reference proteome</keyword>
<proteinExistence type="predicted"/>
<evidence type="ECO:0000313" key="4">
    <source>
        <dbReference type="Proteomes" id="UP000598971"/>
    </source>
</evidence>
<evidence type="ECO:0000256" key="1">
    <source>
        <dbReference type="SAM" id="SignalP"/>
    </source>
</evidence>
<dbReference type="Gene3D" id="2.60.40.10">
    <property type="entry name" value="Immunoglobulins"/>
    <property type="match status" value="1"/>
</dbReference>
<name>A0A8J8FGC2_9BACT</name>
<dbReference type="AlphaFoldDB" id="A0A8J8FGC2"/>